<dbReference type="Proteomes" id="UP000294911">
    <property type="component" value="Unassembled WGS sequence"/>
</dbReference>
<dbReference type="SMART" id="SM00530">
    <property type="entry name" value="HTH_XRE"/>
    <property type="match status" value="1"/>
</dbReference>
<keyword evidence="3" id="KW-1185">Reference proteome</keyword>
<protein>
    <submittedName>
        <fullName evidence="2">Transcriptional regulator with XRE-family HTH domain</fullName>
    </submittedName>
</protein>
<gene>
    <name evidence="2" type="ORF">EV191_107201</name>
</gene>
<dbReference type="OrthoDB" id="2959414at2"/>
<dbReference type="SUPFAM" id="SSF47413">
    <property type="entry name" value="lambda repressor-like DNA-binding domains"/>
    <property type="match status" value="1"/>
</dbReference>
<proteinExistence type="predicted"/>
<evidence type="ECO:0000313" key="2">
    <source>
        <dbReference type="EMBL" id="TCP50937.1"/>
    </source>
</evidence>
<dbReference type="InterPro" id="IPR001387">
    <property type="entry name" value="Cro/C1-type_HTH"/>
</dbReference>
<comment type="caution">
    <text evidence="2">The sequence shown here is derived from an EMBL/GenBank/DDBJ whole genome shotgun (WGS) entry which is preliminary data.</text>
</comment>
<dbReference type="RefSeq" id="WP_132878173.1">
    <property type="nucleotide sequence ID" value="NZ_SLXQ01000007.1"/>
</dbReference>
<dbReference type="AlphaFoldDB" id="A0A4R2QNA6"/>
<dbReference type="EMBL" id="SLXQ01000007">
    <property type="protein sequence ID" value="TCP50937.1"/>
    <property type="molecule type" value="Genomic_DNA"/>
</dbReference>
<dbReference type="PROSITE" id="PS50943">
    <property type="entry name" value="HTH_CROC1"/>
    <property type="match status" value="1"/>
</dbReference>
<dbReference type="PANTHER" id="PTHR35010">
    <property type="entry name" value="BLL4672 PROTEIN-RELATED"/>
    <property type="match status" value="1"/>
</dbReference>
<dbReference type="PANTHER" id="PTHR35010:SF4">
    <property type="entry name" value="BLL5781 PROTEIN"/>
    <property type="match status" value="1"/>
</dbReference>
<dbReference type="Gene3D" id="3.30.450.180">
    <property type="match status" value="1"/>
</dbReference>
<reference evidence="2 3" key="1">
    <citation type="submission" date="2019-03" db="EMBL/GenBank/DDBJ databases">
        <title>Genomic Encyclopedia of Type Strains, Phase IV (KMG-IV): sequencing the most valuable type-strain genomes for metagenomic binning, comparative biology and taxonomic classification.</title>
        <authorList>
            <person name="Goeker M."/>
        </authorList>
    </citation>
    <scope>NUCLEOTIDE SEQUENCE [LARGE SCALE GENOMIC DNA]</scope>
    <source>
        <strain evidence="2 3">DSM 45765</strain>
    </source>
</reference>
<dbReference type="InterPro" id="IPR041413">
    <property type="entry name" value="MLTR_LBD"/>
</dbReference>
<evidence type="ECO:0000259" key="1">
    <source>
        <dbReference type="PROSITE" id="PS50943"/>
    </source>
</evidence>
<dbReference type="CDD" id="cd00093">
    <property type="entry name" value="HTH_XRE"/>
    <property type="match status" value="1"/>
</dbReference>
<dbReference type="Gene3D" id="1.10.260.40">
    <property type="entry name" value="lambda repressor-like DNA-binding domains"/>
    <property type="match status" value="1"/>
</dbReference>
<feature type="domain" description="HTH cro/C1-type" evidence="1">
    <location>
        <begin position="20"/>
        <end position="74"/>
    </location>
</feature>
<dbReference type="Pfam" id="PF17765">
    <property type="entry name" value="MLTR_LBD"/>
    <property type="match status" value="1"/>
</dbReference>
<dbReference type="Pfam" id="PF13560">
    <property type="entry name" value="HTH_31"/>
    <property type="match status" value="1"/>
</dbReference>
<dbReference type="GO" id="GO:0003677">
    <property type="term" value="F:DNA binding"/>
    <property type="evidence" value="ECO:0007669"/>
    <property type="project" value="InterPro"/>
</dbReference>
<dbReference type="InterPro" id="IPR010982">
    <property type="entry name" value="Lambda_DNA-bd_dom_sf"/>
</dbReference>
<organism evidence="2 3">
    <name type="scientific">Tamaricihabitans halophyticus</name>
    <dbReference type="NCBI Taxonomy" id="1262583"/>
    <lineage>
        <taxon>Bacteria</taxon>
        <taxon>Bacillati</taxon>
        <taxon>Actinomycetota</taxon>
        <taxon>Actinomycetes</taxon>
        <taxon>Pseudonocardiales</taxon>
        <taxon>Pseudonocardiaceae</taxon>
        <taxon>Tamaricihabitans</taxon>
    </lineage>
</organism>
<accession>A0A4R2QNA6</accession>
<name>A0A4R2QNA6_9PSEU</name>
<evidence type="ECO:0000313" key="3">
    <source>
        <dbReference type="Proteomes" id="UP000294911"/>
    </source>
</evidence>
<sequence length="278" mass="29959">MTSTGTVIDATAYPAVGGLLRSWRAQRRLSQLELSHRAEVSARHLSCLETGRSRPTAEMILRLAEHLDVPLGDRNQLLLAGGFAPRYSARTIDDDTLAPVMAGLRRLLDAHLPYPALLLDERWDVVDTNAAVDVLLAGCQPALLEPPVNAVRLSVHPGGLAPRIRNLATWAGHLRRQVLHRAERSRDPALLDLAAEISTFVDLTDRPSPSPGPVLALELESDRGPLSFFSVAARLETATDSTLEGLHLETFLPADAATTAVLTSSSGPSPDYPTKTSP</sequence>